<evidence type="ECO:0000256" key="5">
    <source>
        <dbReference type="ARBA" id="ARBA00022989"/>
    </source>
</evidence>
<feature type="transmembrane region" description="Helical" evidence="8">
    <location>
        <begin position="389"/>
        <end position="411"/>
    </location>
</feature>
<dbReference type="PANTHER" id="PTHR30269">
    <property type="entry name" value="TRANSMEMBRANE PROTEIN YFCA"/>
    <property type="match status" value="1"/>
</dbReference>
<feature type="transmembrane region" description="Helical" evidence="8">
    <location>
        <begin position="154"/>
        <end position="174"/>
    </location>
</feature>
<dbReference type="AlphaFoldDB" id="A0ABD3PCJ1"/>
<keyword evidence="10" id="KW-1185">Reference proteome</keyword>
<comment type="subcellular location">
    <subcellularLocation>
        <location evidence="1">Cell membrane</location>
        <topology evidence="1">Multi-pass membrane protein</topology>
    </subcellularLocation>
</comment>
<dbReference type="InterPro" id="IPR052017">
    <property type="entry name" value="TSUP"/>
</dbReference>
<evidence type="ECO:0008006" key="11">
    <source>
        <dbReference type="Google" id="ProtNLM"/>
    </source>
</evidence>
<dbReference type="InterPro" id="IPR002781">
    <property type="entry name" value="TM_pro_TauE-like"/>
</dbReference>
<proteinExistence type="predicted"/>
<feature type="transmembrane region" description="Helical" evidence="8">
    <location>
        <begin position="86"/>
        <end position="106"/>
    </location>
</feature>
<comment type="caution">
    <text evidence="9">The sequence shown here is derived from an EMBL/GenBank/DDBJ whole genome shotgun (WGS) entry which is preliminary data.</text>
</comment>
<evidence type="ECO:0000256" key="4">
    <source>
        <dbReference type="ARBA" id="ARBA00022692"/>
    </source>
</evidence>
<evidence type="ECO:0000256" key="3">
    <source>
        <dbReference type="ARBA" id="ARBA00022475"/>
    </source>
</evidence>
<name>A0ABD3PCJ1_9STRA</name>
<reference evidence="9 10" key="1">
    <citation type="submission" date="2024-10" db="EMBL/GenBank/DDBJ databases">
        <title>Updated reference genomes for cyclostephanoid diatoms.</title>
        <authorList>
            <person name="Roberts W.R."/>
            <person name="Alverson A.J."/>
        </authorList>
    </citation>
    <scope>NUCLEOTIDE SEQUENCE [LARGE SCALE GENOMIC DNA]</scope>
    <source>
        <strain evidence="9 10">AJA010-31</strain>
    </source>
</reference>
<keyword evidence="6 8" id="KW-0472">Membrane</keyword>
<keyword evidence="2" id="KW-0813">Transport</keyword>
<evidence type="ECO:0000256" key="2">
    <source>
        <dbReference type="ARBA" id="ARBA00022448"/>
    </source>
</evidence>
<sequence length="445" mass="47640">MLLAPEIRDRCSDRAEGASIIVCLASISDQSSILSLFGGKTTFNSSFAFLPPAQPPHPTPTLPLLSSSFNFFEMDQYVEHATAHQLPALIAISLLLGLGKGGVPGLATVATSMTVLTAPPHVVGGLGYAVALMVPILSIIDVYAAYLHRVALDWATVWILLPPSFCGMGLGLVLDGYLSDGGASECQCKKETTFLNVCFARQLLLLLTHTNNVFRLLVGSILLGILALRTWKDVATILCPSFAIQHHLSGDSRKDERKGSDDPIVIDTNDACQQTKLQDLHEVDVEGGQDAVKKRPVSSPENDDVHNEGAHIRKSSGQKTKSSQLLWAITVGLIGGSATMLTNAMGPILNVFLLSVAELSPQSYVGTRAMFFCFLNLGKIPMRIVGGTLGMPMMPLVLGLGIPSVVGVFLAKPIMLKMNEKTFVKLELAVVLFAGVRLCYMGIKG</sequence>
<evidence type="ECO:0000256" key="1">
    <source>
        <dbReference type="ARBA" id="ARBA00004651"/>
    </source>
</evidence>
<feature type="transmembrane region" description="Helical" evidence="8">
    <location>
        <begin position="213"/>
        <end position="231"/>
    </location>
</feature>
<dbReference type="Pfam" id="PF01925">
    <property type="entry name" value="TauE"/>
    <property type="match status" value="1"/>
</dbReference>
<keyword evidence="5 8" id="KW-1133">Transmembrane helix</keyword>
<gene>
    <name evidence="9" type="ORF">ACHAWO_001472</name>
</gene>
<keyword evidence="3" id="KW-1003">Cell membrane</keyword>
<accession>A0ABD3PCJ1</accession>
<organism evidence="9 10">
    <name type="scientific">Cyclotella atomus</name>
    <dbReference type="NCBI Taxonomy" id="382360"/>
    <lineage>
        <taxon>Eukaryota</taxon>
        <taxon>Sar</taxon>
        <taxon>Stramenopiles</taxon>
        <taxon>Ochrophyta</taxon>
        <taxon>Bacillariophyta</taxon>
        <taxon>Coscinodiscophyceae</taxon>
        <taxon>Thalassiosirophycidae</taxon>
        <taxon>Stephanodiscales</taxon>
        <taxon>Stephanodiscaceae</taxon>
        <taxon>Cyclotella</taxon>
    </lineage>
</organism>
<evidence type="ECO:0000256" key="7">
    <source>
        <dbReference type="SAM" id="MobiDB-lite"/>
    </source>
</evidence>
<dbReference type="EMBL" id="JALLPJ020000689">
    <property type="protein sequence ID" value="KAL3785527.1"/>
    <property type="molecule type" value="Genomic_DNA"/>
</dbReference>
<dbReference type="PANTHER" id="PTHR30269:SF37">
    <property type="entry name" value="MEMBRANE TRANSPORTER PROTEIN"/>
    <property type="match status" value="1"/>
</dbReference>
<protein>
    <recommendedName>
        <fullName evidence="11">Membrane transporter protein</fullName>
    </recommendedName>
</protein>
<feature type="transmembrane region" description="Helical" evidence="8">
    <location>
        <begin position="325"/>
        <end position="345"/>
    </location>
</feature>
<dbReference type="Proteomes" id="UP001530400">
    <property type="component" value="Unassembled WGS sequence"/>
</dbReference>
<evidence type="ECO:0000256" key="6">
    <source>
        <dbReference type="ARBA" id="ARBA00023136"/>
    </source>
</evidence>
<dbReference type="GO" id="GO:0005886">
    <property type="term" value="C:plasma membrane"/>
    <property type="evidence" value="ECO:0007669"/>
    <property type="project" value="UniProtKB-SubCell"/>
</dbReference>
<evidence type="ECO:0000313" key="10">
    <source>
        <dbReference type="Proteomes" id="UP001530400"/>
    </source>
</evidence>
<feature type="region of interest" description="Disordered" evidence="7">
    <location>
        <begin position="287"/>
        <end position="317"/>
    </location>
</feature>
<keyword evidence="4 8" id="KW-0812">Transmembrane</keyword>
<evidence type="ECO:0000256" key="8">
    <source>
        <dbReference type="SAM" id="Phobius"/>
    </source>
</evidence>
<feature type="transmembrane region" description="Helical" evidence="8">
    <location>
        <begin position="126"/>
        <end position="147"/>
    </location>
</feature>
<evidence type="ECO:0000313" key="9">
    <source>
        <dbReference type="EMBL" id="KAL3785527.1"/>
    </source>
</evidence>